<organism evidence="1">
    <name type="scientific">Rhizophora mucronata</name>
    <name type="common">Asiatic mangrove</name>
    <dbReference type="NCBI Taxonomy" id="61149"/>
    <lineage>
        <taxon>Eukaryota</taxon>
        <taxon>Viridiplantae</taxon>
        <taxon>Streptophyta</taxon>
        <taxon>Embryophyta</taxon>
        <taxon>Tracheophyta</taxon>
        <taxon>Spermatophyta</taxon>
        <taxon>Magnoliopsida</taxon>
        <taxon>eudicotyledons</taxon>
        <taxon>Gunneridae</taxon>
        <taxon>Pentapetalae</taxon>
        <taxon>rosids</taxon>
        <taxon>fabids</taxon>
        <taxon>Malpighiales</taxon>
        <taxon>Rhizophoraceae</taxon>
        <taxon>Rhizophora</taxon>
    </lineage>
</organism>
<proteinExistence type="predicted"/>
<evidence type="ECO:0000313" key="1">
    <source>
        <dbReference type="EMBL" id="MBW91724.1"/>
    </source>
</evidence>
<dbReference type="AlphaFoldDB" id="A0A2P2JE32"/>
<name>A0A2P2JE32_RHIMU</name>
<accession>A0A2P2JE32</accession>
<protein>
    <submittedName>
        <fullName evidence="1">Uncharacterized protein</fullName>
    </submittedName>
</protein>
<reference evidence="1" key="1">
    <citation type="submission" date="2018-02" db="EMBL/GenBank/DDBJ databases">
        <title>Rhizophora mucronata_Transcriptome.</title>
        <authorList>
            <person name="Meera S.P."/>
            <person name="Sreeshan A."/>
            <person name="Augustine A."/>
        </authorList>
    </citation>
    <scope>NUCLEOTIDE SEQUENCE</scope>
    <source>
        <tissue evidence="1">Leaf</tissue>
    </source>
</reference>
<sequence length="36" mass="4376">MSHFALVHCAKCRQCTFYKFIEIHKKKKKGRKMAFM</sequence>
<dbReference type="EMBL" id="GGEC01011241">
    <property type="protein sequence ID" value="MBW91724.1"/>
    <property type="molecule type" value="Transcribed_RNA"/>
</dbReference>